<reference evidence="2" key="1">
    <citation type="submission" date="2022-11" db="EMBL/GenBank/DDBJ databases">
        <title>Centuries of genome instability and evolution in soft-shell clam transmissible cancer (bioRxiv).</title>
        <authorList>
            <person name="Hart S.F.M."/>
            <person name="Yonemitsu M.A."/>
            <person name="Giersch R.M."/>
            <person name="Beal B.F."/>
            <person name="Arriagada G."/>
            <person name="Davis B.W."/>
            <person name="Ostrander E.A."/>
            <person name="Goff S.P."/>
            <person name="Metzger M.J."/>
        </authorList>
    </citation>
    <scope>NUCLEOTIDE SEQUENCE</scope>
    <source>
        <strain evidence="2">MELC-2E11</strain>
        <tissue evidence="2">Siphon/mantle</tissue>
    </source>
</reference>
<organism evidence="2 3">
    <name type="scientific">Mya arenaria</name>
    <name type="common">Soft-shell clam</name>
    <dbReference type="NCBI Taxonomy" id="6604"/>
    <lineage>
        <taxon>Eukaryota</taxon>
        <taxon>Metazoa</taxon>
        <taxon>Spiralia</taxon>
        <taxon>Lophotrochozoa</taxon>
        <taxon>Mollusca</taxon>
        <taxon>Bivalvia</taxon>
        <taxon>Autobranchia</taxon>
        <taxon>Heteroconchia</taxon>
        <taxon>Euheterodonta</taxon>
        <taxon>Imparidentia</taxon>
        <taxon>Neoheterodontei</taxon>
        <taxon>Myida</taxon>
        <taxon>Myoidea</taxon>
        <taxon>Myidae</taxon>
        <taxon>Mya</taxon>
    </lineage>
</organism>
<keyword evidence="3" id="KW-1185">Reference proteome</keyword>
<evidence type="ECO:0000313" key="2">
    <source>
        <dbReference type="EMBL" id="WAR24353.1"/>
    </source>
</evidence>
<dbReference type="EMBL" id="CP111024">
    <property type="protein sequence ID" value="WAR24353.1"/>
    <property type="molecule type" value="Genomic_DNA"/>
</dbReference>
<feature type="region of interest" description="Disordered" evidence="1">
    <location>
        <begin position="84"/>
        <end position="108"/>
    </location>
</feature>
<sequence>MDASCKKRVSWLSEDGIVSKLAVVEYVGKFPDLAAHDNSRIPNSEFVRTPAHVIQEMSNELASNQPSDVFSKLANKFDEVTRPSSIQQVKDRKRQMSKASNTNQGPSLNVADQTIHLKNMVTHNHPFVRFVIHSSKSPSIRLYTDKQLQDLRNFCCYGQTVLSIDKTFNFCDMHVTVTCFKQLSVDQLHQMSIQSSLALCSFMTTATLHRIANSLTTSRSSWTVTSIGSDDKRSLVKTIKRCFPNSEHILWYGQTQTRNNWTTLLLHERGARLLKRFLGKYCKRQKEYASAP</sequence>
<evidence type="ECO:0000313" key="3">
    <source>
        <dbReference type="Proteomes" id="UP001164746"/>
    </source>
</evidence>
<proteinExistence type="predicted"/>
<feature type="compositionally biased region" description="Polar residues" evidence="1">
    <location>
        <begin position="97"/>
        <end position="108"/>
    </location>
</feature>
<evidence type="ECO:0000256" key="1">
    <source>
        <dbReference type="SAM" id="MobiDB-lite"/>
    </source>
</evidence>
<gene>
    <name evidence="2" type="ORF">MAR_038022</name>
</gene>
<protein>
    <submittedName>
        <fullName evidence="2">Uncharacterized protein</fullName>
    </submittedName>
</protein>
<accession>A0ABY7FU47</accession>
<name>A0ABY7FU47_MYAAR</name>
<dbReference type="Proteomes" id="UP001164746">
    <property type="component" value="Chromosome 13"/>
</dbReference>